<dbReference type="GO" id="GO:0016020">
    <property type="term" value="C:membrane"/>
    <property type="evidence" value="ECO:0007669"/>
    <property type="project" value="UniProtKB-SubCell"/>
</dbReference>
<reference evidence="8" key="1">
    <citation type="submission" date="2023-02" db="EMBL/GenBank/DDBJ databases">
        <title>Genome of toxic invasive species Heracleum sosnowskyi carries increased number of genes despite the absence of recent whole-genome duplications.</title>
        <authorList>
            <person name="Schelkunov M."/>
            <person name="Shtratnikova V."/>
            <person name="Makarenko M."/>
            <person name="Klepikova A."/>
            <person name="Omelchenko D."/>
            <person name="Novikova G."/>
            <person name="Obukhova E."/>
            <person name="Bogdanov V."/>
            <person name="Penin A."/>
            <person name="Logacheva M."/>
        </authorList>
    </citation>
    <scope>NUCLEOTIDE SEQUENCE</scope>
    <source>
        <strain evidence="8">Hsosn_3</strain>
        <tissue evidence="8">Leaf</tissue>
    </source>
</reference>
<dbReference type="Pfam" id="PF00335">
    <property type="entry name" value="Tetraspanin"/>
    <property type="match status" value="1"/>
</dbReference>
<dbReference type="InterPro" id="IPR018499">
    <property type="entry name" value="Tetraspanin/Peripherin"/>
</dbReference>
<feature type="transmembrane region" description="Helical" evidence="7">
    <location>
        <begin position="136"/>
        <end position="157"/>
    </location>
</feature>
<sequence>MAMADNTNHTETVPEAEPEPEPKPEPEPEPEPTPPSKKEEAAEITTSASSEKGSSDKPKNSMKPVEHILNLAAFLLSLPIIALVVWLIFMPGYDCEYLLKMHKIYAGIIAMLVVLGVLNIVASFMMKKPPLRMPALIIITIPAIVVLIVGIGLVGGFKMESRSMPGSPQRLKLKVYNIDNWSRIKSCLYDKSICQGLESGTSVIKSYDYPTKNESPVQSGCCRPPASCGMEYVNATYWKRNDGSEDTAKGHNSDCDTWTNQETNLCYNCNSCREGFRTTVGKKWIILGSFLISVAGLIFVVHLFLFLISMSETESHGK</sequence>
<protein>
    <submittedName>
        <fullName evidence="8">Tetraspanin/Peripherin</fullName>
    </submittedName>
</protein>
<accession>A0AAD8N2X3</accession>
<evidence type="ECO:0000256" key="2">
    <source>
        <dbReference type="ARBA" id="ARBA00006840"/>
    </source>
</evidence>
<gene>
    <name evidence="8" type="ORF">POM88_009733</name>
</gene>
<evidence type="ECO:0000256" key="5">
    <source>
        <dbReference type="ARBA" id="ARBA00023136"/>
    </source>
</evidence>
<keyword evidence="4 7" id="KW-1133">Transmembrane helix</keyword>
<comment type="subcellular location">
    <subcellularLocation>
        <location evidence="1">Membrane</location>
        <topology evidence="1">Multi-pass membrane protein</topology>
    </subcellularLocation>
</comment>
<dbReference type="GO" id="GO:0009734">
    <property type="term" value="P:auxin-activated signaling pathway"/>
    <property type="evidence" value="ECO:0007669"/>
    <property type="project" value="InterPro"/>
</dbReference>
<dbReference type="Proteomes" id="UP001237642">
    <property type="component" value="Unassembled WGS sequence"/>
</dbReference>
<name>A0AAD8N2X3_9APIA</name>
<feature type="transmembrane region" description="Helical" evidence="7">
    <location>
        <begin position="284"/>
        <end position="308"/>
    </location>
</feature>
<dbReference type="InterPro" id="IPR044991">
    <property type="entry name" value="TET_plant"/>
</dbReference>
<keyword evidence="9" id="KW-1185">Reference proteome</keyword>
<evidence type="ECO:0000256" key="6">
    <source>
        <dbReference type="SAM" id="MobiDB-lite"/>
    </source>
</evidence>
<evidence type="ECO:0000256" key="1">
    <source>
        <dbReference type="ARBA" id="ARBA00004141"/>
    </source>
</evidence>
<feature type="transmembrane region" description="Helical" evidence="7">
    <location>
        <begin position="104"/>
        <end position="124"/>
    </location>
</feature>
<keyword evidence="3 7" id="KW-0812">Transmembrane</keyword>
<dbReference type="PANTHER" id="PTHR32191">
    <property type="entry name" value="TETRASPANIN-8-RELATED"/>
    <property type="match status" value="1"/>
</dbReference>
<dbReference type="AlphaFoldDB" id="A0AAD8N2X3"/>
<evidence type="ECO:0000313" key="8">
    <source>
        <dbReference type="EMBL" id="KAK1399870.1"/>
    </source>
</evidence>
<comment type="similarity">
    <text evidence="2">Belongs to the tetraspanin (TM4SF) family.</text>
</comment>
<evidence type="ECO:0000256" key="7">
    <source>
        <dbReference type="SAM" id="Phobius"/>
    </source>
</evidence>
<evidence type="ECO:0000313" key="9">
    <source>
        <dbReference type="Proteomes" id="UP001237642"/>
    </source>
</evidence>
<proteinExistence type="inferred from homology"/>
<organism evidence="8 9">
    <name type="scientific">Heracleum sosnowskyi</name>
    <dbReference type="NCBI Taxonomy" id="360622"/>
    <lineage>
        <taxon>Eukaryota</taxon>
        <taxon>Viridiplantae</taxon>
        <taxon>Streptophyta</taxon>
        <taxon>Embryophyta</taxon>
        <taxon>Tracheophyta</taxon>
        <taxon>Spermatophyta</taxon>
        <taxon>Magnoliopsida</taxon>
        <taxon>eudicotyledons</taxon>
        <taxon>Gunneridae</taxon>
        <taxon>Pentapetalae</taxon>
        <taxon>asterids</taxon>
        <taxon>campanulids</taxon>
        <taxon>Apiales</taxon>
        <taxon>Apiaceae</taxon>
        <taxon>Apioideae</taxon>
        <taxon>apioid superclade</taxon>
        <taxon>Tordylieae</taxon>
        <taxon>Tordyliinae</taxon>
        <taxon>Heracleum</taxon>
    </lineage>
</organism>
<comment type="caution">
    <text evidence="8">The sequence shown here is derived from an EMBL/GenBank/DDBJ whole genome shotgun (WGS) entry which is preliminary data.</text>
</comment>
<dbReference type="EMBL" id="JAUIZM010000002">
    <property type="protein sequence ID" value="KAK1399870.1"/>
    <property type="molecule type" value="Genomic_DNA"/>
</dbReference>
<feature type="region of interest" description="Disordered" evidence="6">
    <location>
        <begin position="1"/>
        <end position="61"/>
    </location>
</feature>
<feature type="transmembrane region" description="Helical" evidence="7">
    <location>
        <begin position="68"/>
        <end position="89"/>
    </location>
</feature>
<reference evidence="8" key="2">
    <citation type="submission" date="2023-05" db="EMBL/GenBank/DDBJ databases">
        <authorList>
            <person name="Schelkunov M.I."/>
        </authorList>
    </citation>
    <scope>NUCLEOTIDE SEQUENCE</scope>
    <source>
        <strain evidence="8">Hsosn_3</strain>
        <tissue evidence="8">Leaf</tissue>
    </source>
</reference>
<evidence type="ECO:0000256" key="4">
    <source>
        <dbReference type="ARBA" id="ARBA00022989"/>
    </source>
</evidence>
<keyword evidence="5 7" id="KW-0472">Membrane</keyword>
<evidence type="ECO:0000256" key="3">
    <source>
        <dbReference type="ARBA" id="ARBA00022692"/>
    </source>
</evidence>